<reference evidence="1" key="1">
    <citation type="submission" date="2021-07" db="EMBL/GenBank/DDBJ databases">
        <authorList>
            <person name="Fernandez M."/>
            <person name="Pereira P."/>
            <person name="Torres Tejerizo G.A."/>
            <person name="Gonzalez P."/>
            <person name="Agostini E."/>
        </authorList>
    </citation>
    <scope>NUCLEOTIDE SEQUENCE</scope>
    <source>
        <strain evidence="1">SFC 500-1A</strain>
    </source>
</reference>
<evidence type="ECO:0000313" key="2">
    <source>
        <dbReference type="Proteomes" id="UP000887320"/>
    </source>
</evidence>
<organism evidence="1 2">
    <name type="scientific">Acinetobacter guillouiae</name>
    <name type="common">Acinetobacter genomosp. 11</name>
    <dbReference type="NCBI Taxonomy" id="106649"/>
    <lineage>
        <taxon>Bacteria</taxon>
        <taxon>Pseudomonadati</taxon>
        <taxon>Pseudomonadota</taxon>
        <taxon>Gammaproteobacteria</taxon>
        <taxon>Moraxellales</taxon>
        <taxon>Moraxellaceae</taxon>
        <taxon>Acinetobacter</taxon>
    </lineage>
</organism>
<sequence>MKIQYIKQLLFICSVVITSSIYAQEFQQLNIQMQLSKQCYQDDEDIFLPQTYQLRSTKVVLKTYSCIRKKQDREQYFSAYGIQLGAKKSLYLVDQLADASGYVVVKSEQVDADTIVFDNMYERGGDLVIVWMPDLQNIYHVKVHYMASDEGGVKLYSKNDQIFIQKIALKALKDDQPVYKNIGKPIILKKVQGKGIVFASGDLKALQN</sequence>
<dbReference type="RefSeq" id="WP_234622558.1">
    <property type="nucleotide sequence ID" value="NZ_JAHWXT010000001.1"/>
</dbReference>
<dbReference type="EMBL" id="JAHWXT010000001">
    <property type="protein sequence ID" value="MCF0263241.1"/>
    <property type="molecule type" value="Genomic_DNA"/>
</dbReference>
<accession>A0A8X8GMP3</accession>
<evidence type="ECO:0000313" key="1">
    <source>
        <dbReference type="EMBL" id="MCF0263241.1"/>
    </source>
</evidence>
<name>A0A8X8GMP3_ACIGI</name>
<protein>
    <submittedName>
        <fullName evidence="1">Uncharacterized protein</fullName>
    </submittedName>
</protein>
<dbReference type="Proteomes" id="UP000887320">
    <property type="component" value="Unassembled WGS sequence"/>
</dbReference>
<gene>
    <name evidence="1" type="ORF">KW868_01950</name>
</gene>
<proteinExistence type="predicted"/>
<comment type="caution">
    <text evidence="1">The sequence shown here is derived from an EMBL/GenBank/DDBJ whole genome shotgun (WGS) entry which is preliminary data.</text>
</comment>
<dbReference type="AlphaFoldDB" id="A0A8X8GMP3"/>